<accession>A0AAE3R4C4</accession>
<dbReference type="EMBL" id="JASJOU010000008">
    <property type="protein sequence ID" value="MDJ1503391.1"/>
    <property type="molecule type" value="Genomic_DNA"/>
</dbReference>
<organism evidence="1 2">
    <name type="scientific">Xanthocytophaga agilis</name>
    <dbReference type="NCBI Taxonomy" id="3048010"/>
    <lineage>
        <taxon>Bacteria</taxon>
        <taxon>Pseudomonadati</taxon>
        <taxon>Bacteroidota</taxon>
        <taxon>Cytophagia</taxon>
        <taxon>Cytophagales</taxon>
        <taxon>Rhodocytophagaceae</taxon>
        <taxon>Xanthocytophaga</taxon>
    </lineage>
</organism>
<gene>
    <name evidence="1" type="ORF">QNI22_22165</name>
</gene>
<evidence type="ECO:0000313" key="1">
    <source>
        <dbReference type="EMBL" id="MDJ1503391.1"/>
    </source>
</evidence>
<protein>
    <submittedName>
        <fullName evidence="1">Uncharacterized protein</fullName>
    </submittedName>
</protein>
<dbReference type="RefSeq" id="WP_314514014.1">
    <property type="nucleotide sequence ID" value="NZ_JASJOU010000008.1"/>
</dbReference>
<dbReference type="Proteomes" id="UP001232063">
    <property type="component" value="Unassembled WGS sequence"/>
</dbReference>
<dbReference type="AlphaFoldDB" id="A0AAE3R4C4"/>
<name>A0AAE3R4C4_9BACT</name>
<sequence>MKPKDDEKSRREIPETIHSPEEIVKLLLNNVKKELGIQEDITLKDLNEILKEKRSQGNYEFFSRIVKGIW</sequence>
<reference evidence="1" key="1">
    <citation type="submission" date="2023-05" db="EMBL/GenBank/DDBJ databases">
        <authorList>
            <person name="Zhang X."/>
        </authorList>
    </citation>
    <scope>NUCLEOTIDE SEQUENCE</scope>
    <source>
        <strain evidence="1">BD1B2-1</strain>
    </source>
</reference>
<evidence type="ECO:0000313" key="2">
    <source>
        <dbReference type="Proteomes" id="UP001232063"/>
    </source>
</evidence>
<keyword evidence="2" id="KW-1185">Reference proteome</keyword>
<comment type="caution">
    <text evidence="1">The sequence shown here is derived from an EMBL/GenBank/DDBJ whole genome shotgun (WGS) entry which is preliminary data.</text>
</comment>
<proteinExistence type="predicted"/>